<proteinExistence type="predicted"/>
<dbReference type="EMBL" id="JAGFNK010000420">
    <property type="protein sequence ID" value="KAI9450654.1"/>
    <property type="molecule type" value="Genomic_DNA"/>
</dbReference>
<protein>
    <submittedName>
        <fullName evidence="1">Uncharacterized protein</fullName>
    </submittedName>
</protein>
<accession>A0ACC0TVM9</accession>
<evidence type="ECO:0000313" key="1">
    <source>
        <dbReference type="EMBL" id="KAI9450654.1"/>
    </source>
</evidence>
<comment type="caution">
    <text evidence="1">The sequence shown here is derived from an EMBL/GenBank/DDBJ whole genome shotgun (WGS) entry which is preliminary data.</text>
</comment>
<dbReference type="Proteomes" id="UP001207468">
    <property type="component" value="Unassembled WGS sequence"/>
</dbReference>
<organism evidence="1 2">
    <name type="scientific">Russula earlei</name>
    <dbReference type="NCBI Taxonomy" id="71964"/>
    <lineage>
        <taxon>Eukaryota</taxon>
        <taxon>Fungi</taxon>
        <taxon>Dikarya</taxon>
        <taxon>Basidiomycota</taxon>
        <taxon>Agaricomycotina</taxon>
        <taxon>Agaricomycetes</taxon>
        <taxon>Russulales</taxon>
        <taxon>Russulaceae</taxon>
        <taxon>Russula</taxon>
    </lineage>
</organism>
<evidence type="ECO:0000313" key="2">
    <source>
        <dbReference type="Proteomes" id="UP001207468"/>
    </source>
</evidence>
<keyword evidence="2" id="KW-1185">Reference proteome</keyword>
<sequence>MKYYLLNVRSIVLFALLLFLFSAYSYAQNASTARQVTVTGKVTDDAGKGMQGVTVTVMGTSSSVITAEDGSYRINTPTGKETLVFTYVGFESQQVPANGQHAINLSMHATQKVLEDVVVIGYGTQKKKNVSGSVSSFDARKLEERPVQRVDQALVGQLAGVTVKQTTGIPGKAFSVQVRGSGSVSAGNEPLYVIDGFPLSNNSSNTANGSYVGGNPLDNINPNDIESIEVLKDAAAAAIYGSRASNGVVLITTKKGQSGKAKISFNTYVGFNQASKQLKMLNGDEWIDRATEMNNAAYVLKYGNLGAAATDDSLTRISKTGTFTNTYYNDHRWAIPGHPGLEYVDWQKQIEQTGMIQNHEISASGGSDNVRYYISGNYSNQDGFVKSVGYKAYSARANITINAAKNVRLGINLAPTYSITEDPGVEGKDKIFHQALSMSPIQEDSVGLLANIGKNAQYTWSNTTNSPVGKLMYNIGETKRFRTLGTVFAEYEIIRGLTIRSSLNLDNTDANTSTYVPYITTGSLTTRTFNAATNPNLTAATSGTYTGYRRQTFVNENTITFNRVFHSIHSVSVLLGQSYNVDRLDQDSLSSNGGYTSSVIQTLGAAAGVIGSTNSARSVLVSYFSRVQYSYKDKYLLSASLREDGSSRFGTNNKYGIFPSASIGWRVIEENFMKKVPVLSDLKARFSYGVNGNNNIGNYPSIPTLASYGYIFGSTQAAVIGQAPNVLANPNIQWEKSQTYDFGVDFGILHNRITGSFDYYNKLNTKLLLNVQVPEVTGQQSYLNNIGSVRNIGQEIEITTRNLVGKFQWTTSINVSHNTNKVVSLAPGQTQIIIPNSLDVTDQILRVGQPLNSIYVVKQIGFLTQQDLNNHVATYGTGETVGDPKYQDFNNDGFITESDKQIVGHPNPDYIWGITNSFHYKGFDFSFLVQGQNGGSIYSLLGRALTRTGQGFTDNAPEFYVNRWRSPTNQGAGRVSKAYSTFGFVANTDWLYSSDYYRIRNITIGYDLKHIIKTNTVQAARIYITAENFFGHDKYYGGLNPEASNTAVSSNTSYPEAADYGGLPLARSLIMKKILFLSAIAFTLLVTSCSKQLNQVPISQGTTETFYKSPSDFIQGINAVYNDLRGYPDRLLNLSEIRSDNIYGVSVTVRDWDPINDFSPSIVSNVYVEEAWSADFNGIFRANTVLEQIAKNGSYIGSASLAIRLQAEARYLRAFYYFDLVKYYGKLPIIDHTVLVAEADTIKRSPVSNVYALIINDLQFAIANLPASYTGVDVGRATKYAAEGTLAQVYMTRSGPTYGIEGPGMASNEWSLALPLLDDIINSGLFTFNTSFSNIFSYANQSPTPTGNKEAIFDVMYLSGLNPTLGATFCWDLTPNGYFQSLNDKNSNGSLEIIPVSQDLLNDYASTDARKAQTIYTAGYTIPAGTETRPFFKKYLDVTKIPTASRFDWGINFIGIRYTDILMLKAECVLNGAPGSQTTDVDAIVSQVRGRAGLGTLTNVTKAQLFDERRREFADEGSRWFDLQRSGNLLTIMNAWIANEDVQHRINAVTADYILYPVPQSQLDAVPGLYSQNHGY</sequence>
<reference evidence="1" key="1">
    <citation type="submission" date="2021-03" db="EMBL/GenBank/DDBJ databases">
        <title>Evolutionary priming and transition to the ectomycorrhizal habit in an iconic lineage of mushroom-forming fungi: is preadaptation a requirement?</title>
        <authorList>
            <consortium name="DOE Joint Genome Institute"/>
            <person name="Looney B.P."/>
            <person name="Miyauchi S."/>
            <person name="Morin E."/>
            <person name="Drula E."/>
            <person name="Courty P.E."/>
            <person name="Chicoki N."/>
            <person name="Fauchery L."/>
            <person name="Kohler A."/>
            <person name="Kuo A."/>
            <person name="LaButti K."/>
            <person name="Pangilinan J."/>
            <person name="Lipzen A."/>
            <person name="Riley R."/>
            <person name="Andreopoulos W."/>
            <person name="He G."/>
            <person name="Johnson J."/>
            <person name="Barry K.W."/>
            <person name="Grigoriev I.V."/>
            <person name="Nagy L."/>
            <person name="Hibbett D."/>
            <person name="Henrissat B."/>
            <person name="Matheny P.B."/>
            <person name="Labbe J."/>
            <person name="Martin A.F."/>
        </authorList>
    </citation>
    <scope>NUCLEOTIDE SEQUENCE</scope>
    <source>
        <strain evidence="1">BPL698</strain>
    </source>
</reference>
<gene>
    <name evidence="1" type="ORF">F5148DRAFT_1290679</name>
</gene>
<name>A0ACC0TVM9_9AGAM</name>